<reference evidence="4 5" key="1">
    <citation type="submission" date="2018-11" db="EMBL/GenBank/DDBJ databases">
        <title>Rufibacter latericius sp. nov., isolated from water in Baiyang Lake.</title>
        <authorList>
            <person name="Yang Y."/>
        </authorList>
    </citation>
    <scope>NUCLEOTIDE SEQUENCE [LARGE SCALE GENOMIC DNA]</scope>
    <source>
        <strain evidence="4 5">MCC P1</strain>
    </source>
</reference>
<evidence type="ECO:0000313" key="5">
    <source>
        <dbReference type="Proteomes" id="UP000271010"/>
    </source>
</evidence>
<dbReference type="Gene3D" id="3.10.620.30">
    <property type="match status" value="1"/>
</dbReference>
<keyword evidence="5" id="KW-1185">Reference proteome</keyword>
<evidence type="ECO:0000256" key="1">
    <source>
        <dbReference type="SAM" id="SignalP"/>
    </source>
</evidence>
<gene>
    <name evidence="4" type="ORF">EFA69_12635</name>
</gene>
<dbReference type="Proteomes" id="UP000271010">
    <property type="component" value="Unassembled WGS sequence"/>
</dbReference>
<evidence type="ECO:0000259" key="2">
    <source>
        <dbReference type="Pfam" id="PF01841"/>
    </source>
</evidence>
<dbReference type="Pfam" id="PF01841">
    <property type="entry name" value="Transglut_core"/>
    <property type="match status" value="1"/>
</dbReference>
<accession>A0A3M9MXP3</accession>
<sequence>MYPKLFKKQWLFLLLLLLGVTTPGFADDPFKMGLVTPEDLKMTTYAPDTSAAAVVLYDMGESSFMFTSGVQLQFKRIMRIKILKKSGLNEADIVIPFYKKGDGNKEEVLNVKGFTYNWENGAMVKMKLEEKAIFEEKQDANWHLKKLTMPGVRVGSVIELTYTIKSDFLQFLREWEFQRPIPVKWSEYRVGMVPFYEYKQVLHGFHPFHIKDAKVERKTAALVQNRQAHIVNVEERGTISMQVVQYRWVMKDVPAMAEEPYLPNMRDYMAKLEFELSKVQYPDEQPIYTSGDWESFTKELLKDESFGKQLDNTTFLAKTAHELVAGKDDTLSKVKAVVTHVKEHMRWDGKHRIYAENLRKSYDRRTGSSSEVNLLLTAMLREAGIRAMPMLVSTRQHGKPLTSSPMISKFDYVISYVSVGGINYLLDATEASLPFGMLPFRCLNDQGWVVQQPAGKWVPLMGLEKNLQVVSGQLKIKATGEVSGILSESYQGVPAVSARSAVKEKGEETYLKEFANAGTDWIRAAVKLSNLDNLQKPFGKEYELNRAGEDQPVDLLYVSPMLTHAQGENPFKLTTRQYPIDFAAPVDETYFFTYQLPEGYVPETLPAPAILTLPRNAAKFTYVVQAQNGQLQITSKLNINKTFFTPEEYGNLREFFSRIVAKHAEKVVLKKKS</sequence>
<dbReference type="OrthoDB" id="98874at2"/>
<dbReference type="SUPFAM" id="SSF54001">
    <property type="entry name" value="Cysteine proteinases"/>
    <property type="match status" value="1"/>
</dbReference>
<protein>
    <submittedName>
        <fullName evidence="4">DUF3857 domain-containing protein</fullName>
    </submittedName>
</protein>
<comment type="caution">
    <text evidence="4">The sequence shown here is derived from an EMBL/GenBank/DDBJ whole genome shotgun (WGS) entry which is preliminary data.</text>
</comment>
<dbReference type="RefSeq" id="WP_123133398.1">
    <property type="nucleotide sequence ID" value="NZ_RJJE01000009.1"/>
</dbReference>
<dbReference type="EMBL" id="RJJE01000009">
    <property type="protein sequence ID" value="RNI30322.1"/>
    <property type="molecule type" value="Genomic_DNA"/>
</dbReference>
<dbReference type="Pfam" id="PF12969">
    <property type="entry name" value="DUF3857"/>
    <property type="match status" value="1"/>
</dbReference>
<feature type="chain" id="PRO_5018151593" evidence="1">
    <location>
        <begin position="27"/>
        <end position="673"/>
    </location>
</feature>
<feature type="domain" description="Transglutaminase-like" evidence="2">
    <location>
        <begin position="318"/>
        <end position="394"/>
    </location>
</feature>
<keyword evidence="1" id="KW-0732">Signal</keyword>
<dbReference type="AlphaFoldDB" id="A0A3M9MXP3"/>
<evidence type="ECO:0000313" key="4">
    <source>
        <dbReference type="EMBL" id="RNI30322.1"/>
    </source>
</evidence>
<organism evidence="4 5">
    <name type="scientific">Rufibacter immobilis</name>
    <dbReference type="NCBI Taxonomy" id="1348778"/>
    <lineage>
        <taxon>Bacteria</taxon>
        <taxon>Pseudomonadati</taxon>
        <taxon>Bacteroidota</taxon>
        <taxon>Cytophagia</taxon>
        <taxon>Cytophagales</taxon>
        <taxon>Hymenobacteraceae</taxon>
        <taxon>Rufibacter</taxon>
    </lineage>
</organism>
<dbReference type="Gene3D" id="2.60.120.1130">
    <property type="match status" value="1"/>
</dbReference>
<dbReference type="InterPro" id="IPR002931">
    <property type="entry name" value="Transglutaminase-like"/>
</dbReference>
<feature type="signal peptide" evidence="1">
    <location>
        <begin position="1"/>
        <end position="26"/>
    </location>
</feature>
<dbReference type="InterPro" id="IPR024618">
    <property type="entry name" value="DUF3857"/>
</dbReference>
<proteinExistence type="predicted"/>
<dbReference type="InterPro" id="IPR038765">
    <property type="entry name" value="Papain-like_cys_pep_sf"/>
</dbReference>
<name>A0A3M9MXP3_9BACT</name>
<feature type="domain" description="DUF3857" evidence="3">
    <location>
        <begin position="78"/>
        <end position="192"/>
    </location>
</feature>
<dbReference type="Gene3D" id="2.60.40.3140">
    <property type="match status" value="1"/>
</dbReference>
<evidence type="ECO:0000259" key="3">
    <source>
        <dbReference type="Pfam" id="PF12969"/>
    </source>
</evidence>